<accession>A0ABU0H4V7</accession>
<dbReference type="PIRSF" id="PIRSF007663">
    <property type="entry name" value="UCP007663"/>
    <property type="match status" value="1"/>
</dbReference>
<dbReference type="Gene3D" id="1.50.10.10">
    <property type="match status" value="1"/>
</dbReference>
<dbReference type="InterPro" id="IPR049053">
    <property type="entry name" value="AFCA-like_C"/>
</dbReference>
<evidence type="ECO:0000313" key="4">
    <source>
        <dbReference type="EMBL" id="MDQ0437341.1"/>
    </source>
</evidence>
<dbReference type="EC" id="3.2.1.51" evidence="4"/>
<sequence>MTALELWYPRPAALWTEALPIGNGRLGAMVFGGYPEERIQLNESTFWSGGPYQPVNPDALKYLPEVRALIFAGRYAEAEALANRFLMAKPHVQMSYQPVGDVRIAFEHVGPIEDYRRSLSLDRAIVTTSYRSGGVGFTREIIASAASDIIIMRLTADRPGALTFRLNLTSPQSGAAMTPGPDWNGLRGKGPDAHGISGALEFAFKATVLTTNGNINTTLEEVRVAAATEAVILINAATSFLRFDEVGADPIARVDAGLDACRGLSWADLVAAHETEHRRLFDTLAIDLGTTAAAERPTDERVALFAEGDDPALAALYLQYGRYLMIASSRPGTQPANLQGLWNEEVRPPWDSKYTANINLQMNYWLPDPANLAECFEPLVAMVEDLAITGATMARAHYDAPGWVLHHNTDLWRATGPIDGAQWGLWPMGGAWLCVQLHDHADYSGDEALLRRIYPLMKGAAEFLLAVLVPLPGTDLLVTSPSVSPENVHPFGATVCAGPAMDRQIARDLFERTIATAEQLGIDAPFSATLAQTLPRLSPDRIGAAGQLQEWLEDWDLAAPEIHHRHVSHLYALYPSWQIDPDTTPELAAAAQRSLEIRGDDATGWGIGWRINLWCRLRDGAHAYDVLAMLLHPERTYPNLFDAHPPFQIDGNFGGATGILEMLVQSRPGELLLLPALPPQWRDGRVAGVRARGGLSLDLSWRAGVPTEIVIEARFPQRLVVQFADKSLPVELSAGERRTIHMG</sequence>
<evidence type="ECO:0000259" key="3">
    <source>
        <dbReference type="Pfam" id="PF22124"/>
    </source>
</evidence>
<dbReference type="InterPro" id="IPR012341">
    <property type="entry name" value="6hp_glycosidase-like_sf"/>
</dbReference>
<comment type="caution">
    <text evidence="4">The sequence shown here is derived from an EMBL/GenBank/DDBJ whole genome shotgun (WGS) entry which is preliminary data.</text>
</comment>
<keyword evidence="4" id="KW-0378">Hydrolase</keyword>
<gene>
    <name evidence="4" type="ORF">QO014_001726</name>
</gene>
<feature type="domain" description="Alpha fucosidase A-like C-terminal" evidence="2">
    <location>
        <begin position="665"/>
        <end position="727"/>
    </location>
</feature>
<keyword evidence="4" id="KW-0326">Glycosidase</keyword>
<dbReference type="RefSeq" id="WP_266348269.1">
    <property type="nucleotide sequence ID" value="NZ_JAPKNG010000002.1"/>
</dbReference>
<dbReference type="InterPro" id="IPR027414">
    <property type="entry name" value="GH95_N_dom"/>
</dbReference>
<dbReference type="InterPro" id="IPR054363">
    <property type="entry name" value="GH95_cat"/>
</dbReference>
<evidence type="ECO:0000259" key="1">
    <source>
        <dbReference type="Pfam" id="PF14498"/>
    </source>
</evidence>
<feature type="domain" description="Glycosyl hydrolase family 95 catalytic" evidence="3">
    <location>
        <begin position="265"/>
        <end position="663"/>
    </location>
</feature>
<keyword evidence="5" id="KW-1185">Reference proteome</keyword>
<dbReference type="EMBL" id="JAUSVO010000002">
    <property type="protein sequence ID" value="MDQ0437341.1"/>
    <property type="molecule type" value="Genomic_DNA"/>
</dbReference>
<reference evidence="4 5" key="1">
    <citation type="submission" date="2023-07" db="EMBL/GenBank/DDBJ databases">
        <title>Genomic Encyclopedia of Type Strains, Phase IV (KMG-IV): sequencing the most valuable type-strain genomes for metagenomic binning, comparative biology and taxonomic classification.</title>
        <authorList>
            <person name="Goeker M."/>
        </authorList>
    </citation>
    <scope>NUCLEOTIDE SEQUENCE [LARGE SCALE GENOMIC DNA]</scope>
    <source>
        <strain evidence="4 5">B6-8</strain>
    </source>
</reference>
<dbReference type="InterPro" id="IPR016518">
    <property type="entry name" value="Alpha-L-fucosidase"/>
</dbReference>
<dbReference type="Pfam" id="PF14498">
    <property type="entry name" value="Glyco_hyd_65N_2"/>
    <property type="match status" value="1"/>
</dbReference>
<evidence type="ECO:0000313" key="5">
    <source>
        <dbReference type="Proteomes" id="UP001241603"/>
    </source>
</evidence>
<evidence type="ECO:0000259" key="2">
    <source>
        <dbReference type="Pfam" id="PF21307"/>
    </source>
</evidence>
<protein>
    <submittedName>
        <fullName evidence="4">Alpha-L-fucosidase 2</fullName>
        <ecNumber evidence="4">3.2.1.51</ecNumber>
    </submittedName>
</protein>
<organism evidence="4 5">
    <name type="scientific">Kaistia dalseonensis</name>
    <dbReference type="NCBI Taxonomy" id="410840"/>
    <lineage>
        <taxon>Bacteria</taxon>
        <taxon>Pseudomonadati</taxon>
        <taxon>Pseudomonadota</taxon>
        <taxon>Alphaproteobacteria</taxon>
        <taxon>Hyphomicrobiales</taxon>
        <taxon>Kaistiaceae</taxon>
        <taxon>Kaistia</taxon>
    </lineage>
</organism>
<dbReference type="Pfam" id="PF21307">
    <property type="entry name" value="Glyco_hydro_95_C"/>
    <property type="match status" value="1"/>
</dbReference>
<dbReference type="GO" id="GO:0004560">
    <property type="term" value="F:alpha-L-fucosidase activity"/>
    <property type="evidence" value="ECO:0007669"/>
    <property type="project" value="UniProtKB-EC"/>
</dbReference>
<dbReference type="SUPFAM" id="SSF48208">
    <property type="entry name" value="Six-hairpin glycosidases"/>
    <property type="match status" value="1"/>
</dbReference>
<dbReference type="Proteomes" id="UP001241603">
    <property type="component" value="Unassembled WGS sequence"/>
</dbReference>
<feature type="domain" description="Glycosyl hydrolase family 95 N-terminal" evidence="1">
    <location>
        <begin position="6"/>
        <end position="240"/>
    </location>
</feature>
<dbReference type="PANTHER" id="PTHR31084">
    <property type="entry name" value="ALPHA-L-FUCOSIDASE 2"/>
    <property type="match status" value="1"/>
</dbReference>
<dbReference type="PANTHER" id="PTHR31084:SF0">
    <property type="entry name" value="ALPHA-L-FUCOSIDASE 2"/>
    <property type="match status" value="1"/>
</dbReference>
<name>A0ABU0H4V7_9HYPH</name>
<proteinExistence type="predicted"/>
<dbReference type="InterPro" id="IPR008928">
    <property type="entry name" value="6-hairpin_glycosidase_sf"/>
</dbReference>
<dbReference type="Pfam" id="PF22124">
    <property type="entry name" value="Glyco_hydro_95_cat"/>
    <property type="match status" value="1"/>
</dbReference>